<evidence type="ECO:0000313" key="2">
    <source>
        <dbReference type="Proteomes" id="UP000649617"/>
    </source>
</evidence>
<sequence>MQKKQKDLEAMASERMAKAAISQMSGASLSVCILQWRAYTKESKQERREAEMRDQLQEEIRRQKREAEKLN</sequence>
<organism evidence="1 2">
    <name type="scientific">Symbiodinium pilosum</name>
    <name type="common">Dinoflagellate</name>
    <dbReference type="NCBI Taxonomy" id="2952"/>
    <lineage>
        <taxon>Eukaryota</taxon>
        <taxon>Sar</taxon>
        <taxon>Alveolata</taxon>
        <taxon>Dinophyceae</taxon>
        <taxon>Suessiales</taxon>
        <taxon>Symbiodiniaceae</taxon>
        <taxon>Symbiodinium</taxon>
    </lineage>
</organism>
<dbReference type="Proteomes" id="UP000649617">
    <property type="component" value="Unassembled WGS sequence"/>
</dbReference>
<evidence type="ECO:0000313" key="1">
    <source>
        <dbReference type="EMBL" id="CAE7704867.1"/>
    </source>
</evidence>
<reference evidence="1" key="1">
    <citation type="submission" date="2021-02" db="EMBL/GenBank/DDBJ databases">
        <authorList>
            <person name="Dougan E. K."/>
            <person name="Rhodes N."/>
            <person name="Thang M."/>
            <person name="Chan C."/>
        </authorList>
    </citation>
    <scope>NUCLEOTIDE SEQUENCE</scope>
</reference>
<dbReference type="EMBL" id="CAJNIZ010044913">
    <property type="protein sequence ID" value="CAE7704867.1"/>
    <property type="molecule type" value="Genomic_DNA"/>
</dbReference>
<dbReference type="AlphaFoldDB" id="A0A812X443"/>
<gene>
    <name evidence="1" type="ORF">SPIL2461_LOCUS19879</name>
</gene>
<dbReference type="OrthoDB" id="428942at2759"/>
<name>A0A812X443_SYMPI</name>
<comment type="caution">
    <text evidence="1">The sequence shown here is derived from an EMBL/GenBank/DDBJ whole genome shotgun (WGS) entry which is preliminary data.</text>
</comment>
<proteinExistence type="predicted"/>
<keyword evidence="2" id="KW-1185">Reference proteome</keyword>
<feature type="non-terminal residue" evidence="1">
    <location>
        <position position="1"/>
    </location>
</feature>
<accession>A0A812X443</accession>
<protein>
    <submittedName>
        <fullName evidence="1">Uncharacterized protein</fullName>
    </submittedName>
</protein>